<dbReference type="PANTHER" id="PTHR40076:SF1">
    <property type="entry name" value="MEMBRANE PROTEIN"/>
    <property type="match status" value="1"/>
</dbReference>
<keyword evidence="1" id="KW-0472">Membrane</keyword>
<keyword evidence="3" id="KW-1185">Reference proteome</keyword>
<evidence type="ECO:0000313" key="3">
    <source>
        <dbReference type="Proteomes" id="UP000031189"/>
    </source>
</evidence>
<feature type="transmembrane region" description="Helical" evidence="1">
    <location>
        <begin position="156"/>
        <end position="179"/>
    </location>
</feature>
<keyword evidence="1" id="KW-1133">Transmembrane helix</keyword>
<sequence length="276" mass="32181">MWIRSELKERGKITFKRFYWKSVIVCFICLLLTGGLGSSVTNRISDSYDSNMNNIYDTYSDDEYYDSDGEYYYDGDFEQEILDFEDAAIGFFTSGFFFLFLGISIVIMIVGFIIKLLIIYPIEIGKNNFFMGIREEEKTLDSLIFIYKSGQLKNTIFTMFMKGLFQFLWSLLFVIPGIIKAYEYRMIPYILSENPEISRERVFEISKKMMMGNKWNTFVLDLSFLGWEILSGLTIGILGIFYVNPYVQSTNAELYAYLREDALRNGYVSSSELIGF</sequence>
<name>A0A0B3VY72_9FIRM</name>
<reference evidence="2 3" key="1">
    <citation type="submission" date="2014-12" db="EMBL/GenBank/DDBJ databases">
        <title>Draft genome sequence of Terrisporobacter sp. 08-306576, isolated from the blood culture of a bacteremia patient.</title>
        <authorList>
            <person name="Lund L.C."/>
            <person name="Sydenham T.V."/>
            <person name="Hogh S.V."/>
            <person name="Skov M.N."/>
            <person name="Kemp M."/>
            <person name="Justesen U.S."/>
        </authorList>
    </citation>
    <scope>NUCLEOTIDE SEQUENCE [LARGE SCALE GENOMIC DNA]</scope>
    <source>
        <strain evidence="2 3">08-306576</strain>
    </source>
</reference>
<evidence type="ECO:0000313" key="2">
    <source>
        <dbReference type="EMBL" id="KHS57713.1"/>
    </source>
</evidence>
<evidence type="ECO:0008006" key="4">
    <source>
        <dbReference type="Google" id="ProtNLM"/>
    </source>
</evidence>
<dbReference type="EMBL" id="JWHR01000064">
    <property type="protein sequence ID" value="KHS57713.1"/>
    <property type="molecule type" value="Genomic_DNA"/>
</dbReference>
<dbReference type="PANTHER" id="PTHR40076">
    <property type="entry name" value="MEMBRANE PROTEIN-RELATED"/>
    <property type="match status" value="1"/>
</dbReference>
<evidence type="ECO:0000256" key="1">
    <source>
        <dbReference type="SAM" id="Phobius"/>
    </source>
</evidence>
<organism evidence="2 3">
    <name type="scientific">Terrisporobacter othiniensis</name>
    <dbReference type="NCBI Taxonomy" id="1577792"/>
    <lineage>
        <taxon>Bacteria</taxon>
        <taxon>Bacillati</taxon>
        <taxon>Bacillota</taxon>
        <taxon>Clostridia</taxon>
        <taxon>Peptostreptococcales</taxon>
        <taxon>Peptostreptococcaceae</taxon>
        <taxon>Terrisporobacter</taxon>
    </lineage>
</organism>
<dbReference type="AlphaFoldDB" id="A0A0B3VY72"/>
<dbReference type="RefSeq" id="WP_039678995.1">
    <property type="nucleotide sequence ID" value="NZ_JWHR01000064.1"/>
</dbReference>
<gene>
    <name evidence="2" type="ORF">QX51_05975</name>
</gene>
<dbReference type="STRING" id="1577792.QX51_05975"/>
<protein>
    <recommendedName>
        <fullName evidence="4">DUF975 family protein</fullName>
    </recommendedName>
</protein>
<proteinExistence type="predicted"/>
<dbReference type="Proteomes" id="UP000031189">
    <property type="component" value="Unassembled WGS sequence"/>
</dbReference>
<feature type="transmembrane region" description="Helical" evidence="1">
    <location>
        <begin position="224"/>
        <end position="243"/>
    </location>
</feature>
<dbReference type="Pfam" id="PF06161">
    <property type="entry name" value="DUF975"/>
    <property type="match status" value="1"/>
</dbReference>
<keyword evidence="1" id="KW-0812">Transmembrane</keyword>
<accession>A0A0B3VY72</accession>
<dbReference type="InterPro" id="IPR010380">
    <property type="entry name" value="DUF975"/>
</dbReference>
<dbReference type="OrthoDB" id="9784844at2"/>
<feature type="transmembrane region" description="Helical" evidence="1">
    <location>
        <begin position="96"/>
        <end position="118"/>
    </location>
</feature>
<comment type="caution">
    <text evidence="2">The sequence shown here is derived from an EMBL/GenBank/DDBJ whole genome shotgun (WGS) entry which is preliminary data.</text>
</comment>